<accession>A0ABQ0ULI6</accession>
<dbReference type="Gene3D" id="1.10.10.10">
    <property type="entry name" value="Winged helix-like DNA-binding domain superfamily/Winged helix DNA-binding domain"/>
    <property type="match status" value="1"/>
</dbReference>
<dbReference type="SMART" id="SM00345">
    <property type="entry name" value="HTH_GNTR"/>
    <property type="match status" value="1"/>
</dbReference>
<evidence type="ECO:0000259" key="4">
    <source>
        <dbReference type="PROSITE" id="PS50949"/>
    </source>
</evidence>
<evidence type="ECO:0000256" key="3">
    <source>
        <dbReference type="ARBA" id="ARBA00023163"/>
    </source>
</evidence>
<dbReference type="Pfam" id="PF00392">
    <property type="entry name" value="GntR"/>
    <property type="match status" value="1"/>
</dbReference>
<dbReference type="EMBL" id="BJUV01000004">
    <property type="protein sequence ID" value="GEK82340.1"/>
    <property type="molecule type" value="Genomic_DNA"/>
</dbReference>
<sequence>MYRQDMPIPPSDSSTGPRRLLRDVVFDKMLAAIVDGTLEPGERLNDDELCNWLGVSRTPVREAIAQLHTYGLVEIEANRYTRVAARDDVVHAEAAQFLAGLHSLAREWGTHNLDAAARKNLTKIVETARKQLVAHDLAGPGTLLDAQGELAKASGNALLAGTEEPLRIRVNFLRPRDADAYDWDALSAAADELAVAIIS</sequence>
<evidence type="ECO:0000313" key="6">
    <source>
        <dbReference type="Proteomes" id="UP000321154"/>
    </source>
</evidence>
<organism evidence="5 6">
    <name type="scientific">Frigoribacterium faeni</name>
    <dbReference type="NCBI Taxonomy" id="145483"/>
    <lineage>
        <taxon>Bacteria</taxon>
        <taxon>Bacillati</taxon>
        <taxon>Actinomycetota</taxon>
        <taxon>Actinomycetes</taxon>
        <taxon>Micrococcales</taxon>
        <taxon>Microbacteriaceae</taxon>
        <taxon>Frigoribacterium</taxon>
    </lineage>
</organism>
<dbReference type="SUPFAM" id="SSF46785">
    <property type="entry name" value="Winged helix' DNA-binding domain"/>
    <property type="match status" value="1"/>
</dbReference>
<dbReference type="CDD" id="cd07377">
    <property type="entry name" value="WHTH_GntR"/>
    <property type="match status" value="1"/>
</dbReference>
<dbReference type="InterPro" id="IPR036388">
    <property type="entry name" value="WH-like_DNA-bd_sf"/>
</dbReference>
<name>A0ABQ0ULI6_9MICO</name>
<gene>
    <name evidence="5" type="ORF">FFA01_06490</name>
</gene>
<dbReference type="InterPro" id="IPR036390">
    <property type="entry name" value="WH_DNA-bd_sf"/>
</dbReference>
<reference evidence="5 6" key="1">
    <citation type="submission" date="2019-07" db="EMBL/GenBank/DDBJ databases">
        <title>Whole genome shotgun sequence of Frigoribacterium faeni NBRC 103066.</title>
        <authorList>
            <person name="Hosoyama A."/>
            <person name="Uohara A."/>
            <person name="Ohji S."/>
            <person name="Ichikawa N."/>
        </authorList>
    </citation>
    <scope>NUCLEOTIDE SEQUENCE [LARGE SCALE GENOMIC DNA]</scope>
    <source>
        <strain evidence="5 6">NBRC 103066</strain>
    </source>
</reference>
<protein>
    <recommendedName>
        <fullName evidence="4">HTH gntR-type domain-containing protein</fullName>
    </recommendedName>
</protein>
<feature type="domain" description="HTH gntR-type" evidence="4">
    <location>
        <begin position="19"/>
        <end position="86"/>
    </location>
</feature>
<evidence type="ECO:0000256" key="1">
    <source>
        <dbReference type="ARBA" id="ARBA00023015"/>
    </source>
</evidence>
<dbReference type="PROSITE" id="PS50949">
    <property type="entry name" value="HTH_GNTR"/>
    <property type="match status" value="1"/>
</dbReference>
<keyword evidence="3" id="KW-0804">Transcription</keyword>
<keyword evidence="6" id="KW-1185">Reference proteome</keyword>
<dbReference type="InterPro" id="IPR000524">
    <property type="entry name" value="Tscrpt_reg_HTH_GntR"/>
</dbReference>
<keyword evidence="1" id="KW-0805">Transcription regulation</keyword>
<evidence type="ECO:0000313" key="5">
    <source>
        <dbReference type="EMBL" id="GEK82340.1"/>
    </source>
</evidence>
<proteinExistence type="predicted"/>
<comment type="caution">
    <text evidence="5">The sequence shown here is derived from an EMBL/GenBank/DDBJ whole genome shotgun (WGS) entry which is preliminary data.</text>
</comment>
<dbReference type="Proteomes" id="UP000321154">
    <property type="component" value="Unassembled WGS sequence"/>
</dbReference>
<dbReference type="PANTHER" id="PTHR43537">
    <property type="entry name" value="TRANSCRIPTIONAL REGULATOR, GNTR FAMILY"/>
    <property type="match status" value="1"/>
</dbReference>
<evidence type="ECO:0000256" key="2">
    <source>
        <dbReference type="ARBA" id="ARBA00023125"/>
    </source>
</evidence>
<keyword evidence="2" id="KW-0238">DNA-binding</keyword>
<dbReference type="PANTHER" id="PTHR43537:SF24">
    <property type="entry name" value="GLUCONATE OPERON TRANSCRIPTIONAL REPRESSOR"/>
    <property type="match status" value="1"/>
</dbReference>